<dbReference type="GO" id="GO:0031146">
    <property type="term" value="P:SCF-dependent proteasomal ubiquitin-dependent protein catabolic process"/>
    <property type="evidence" value="ECO:0007669"/>
    <property type="project" value="TreeGrafter"/>
</dbReference>
<dbReference type="InterPro" id="IPR006553">
    <property type="entry name" value="Leu-rich_rpt_Cys-con_subtyp"/>
</dbReference>
<proteinExistence type="predicted"/>
<name>A0A871QZQ4_DEKBR</name>
<sequence length="601" mass="68422">MPRRRQTRTSRLNDDGGVKGPSSALTSFLREQGISAESVRLRYEENVRREQEMLERGRQISAEQNENDQESSTNTQSVEVELPENELDSDEEVFEGDEDNEEIAMIREKARRKRRRAESGDNDDDFPNGVGAENGNNNIDGDVGKNYCLECDKEFIISVYSKKMEKYGRVGYLCPSCTKMAIRQERLARRKEIDARKKRKLVAAALLDKQTYRLPTLQDFCIKIITDNIDDVSVLGDIGLRNKKRISRILAKNRSLNSKTMELFLDPSLKDLEFWDCSRIDKGALDRIPSYCPKLESLTLNMCGQLHKDNLLYYGQKCSNLRSLSLNGPFLINNAVWQEFFDSPVGKNLKAFHLRNTHRFTSDSLIALLDNAGSNLEKLTLNRLDGFDSKPVYDLLPYYLHNIRYLEISYPHTKDLIDDDMIVNLLATNGDHIETLILDGCSGLTDQFLISGIKPFCPVLTKLSLQQLPLITDNGITQLFSDWSINGGLMDLNLTRCLQLTDMSLYTALNHSCRTLVELTLNSVKLITKKLFLKLSRGTRFPLLTSLDIGFVRSVDDSVLAIWSRIAPKLTIMEVYGDSRCTDKAMIRHDLKVIGRETDTI</sequence>
<feature type="region of interest" description="Disordered" evidence="1">
    <location>
        <begin position="50"/>
        <end position="137"/>
    </location>
</feature>
<feature type="region of interest" description="Disordered" evidence="1">
    <location>
        <begin position="1"/>
        <end position="37"/>
    </location>
</feature>
<evidence type="ECO:0000256" key="1">
    <source>
        <dbReference type="SAM" id="MobiDB-lite"/>
    </source>
</evidence>
<protein>
    <recommendedName>
        <fullName evidence="2">DNA repair protein rhp7 treble clef domain-containing protein</fullName>
    </recommendedName>
</protein>
<dbReference type="EMBL" id="CP063133">
    <property type="protein sequence ID" value="QOU19123.1"/>
    <property type="molecule type" value="Genomic_DNA"/>
</dbReference>
<dbReference type="KEGG" id="bbrx:BRETT_004344"/>
<dbReference type="GeneID" id="64576267"/>
<reference evidence="3" key="1">
    <citation type="submission" date="2020-10" db="EMBL/GenBank/DDBJ databases">
        <authorList>
            <person name="Palmer J.M."/>
        </authorList>
    </citation>
    <scope>NUCLEOTIDE SEQUENCE</scope>
    <source>
        <strain evidence="3">UCD 2041</strain>
    </source>
</reference>
<dbReference type="PANTHER" id="PTHR13318:SF190">
    <property type="entry name" value="PARTNER OF PAIRED, ISOFORM B"/>
    <property type="match status" value="1"/>
</dbReference>
<dbReference type="Pfam" id="PF23550">
    <property type="entry name" value="zf_Tbcl_Rhp7"/>
    <property type="match status" value="1"/>
</dbReference>
<dbReference type="InterPro" id="IPR032675">
    <property type="entry name" value="LRR_dom_sf"/>
</dbReference>
<evidence type="ECO:0000313" key="3">
    <source>
        <dbReference type="EMBL" id="QOU19123.1"/>
    </source>
</evidence>
<dbReference type="OrthoDB" id="1924287at2759"/>
<accession>A0A871QZQ4</accession>
<dbReference type="Proteomes" id="UP000663131">
    <property type="component" value="Chromosome 5"/>
</dbReference>
<dbReference type="Gene3D" id="3.80.10.10">
    <property type="entry name" value="Ribonuclease Inhibitor"/>
    <property type="match status" value="3"/>
</dbReference>
<evidence type="ECO:0000259" key="2">
    <source>
        <dbReference type="Pfam" id="PF23550"/>
    </source>
</evidence>
<organism evidence="3 4">
    <name type="scientific">Dekkera bruxellensis</name>
    <name type="common">Brettanomyces custersii</name>
    <dbReference type="NCBI Taxonomy" id="5007"/>
    <lineage>
        <taxon>Eukaryota</taxon>
        <taxon>Fungi</taxon>
        <taxon>Dikarya</taxon>
        <taxon>Ascomycota</taxon>
        <taxon>Saccharomycotina</taxon>
        <taxon>Pichiomycetes</taxon>
        <taxon>Pichiales</taxon>
        <taxon>Pichiaceae</taxon>
        <taxon>Brettanomyces</taxon>
    </lineage>
</organism>
<feature type="domain" description="DNA repair protein rhp7 treble clef" evidence="2">
    <location>
        <begin position="146"/>
        <end position="180"/>
    </location>
</feature>
<dbReference type="PANTHER" id="PTHR13318">
    <property type="entry name" value="PARTNER OF PAIRED, ISOFORM B-RELATED"/>
    <property type="match status" value="1"/>
</dbReference>
<dbReference type="InterPro" id="IPR056451">
    <property type="entry name" value="Znf_Tbcl_Rhp7"/>
</dbReference>
<gene>
    <name evidence="3" type="ORF">BRETT_004344</name>
</gene>
<feature type="compositionally biased region" description="Acidic residues" evidence="1">
    <location>
        <begin position="81"/>
        <end position="102"/>
    </location>
</feature>
<reference evidence="3" key="2">
    <citation type="journal article" name="BMC Genomics">
        <title>New genome assemblies reveal patterns of domestication and adaptation across Brettanomyces (Dekkera) species.</title>
        <authorList>
            <person name="Roach M.J."/>
            <person name="Borneman A.R."/>
        </authorList>
    </citation>
    <scope>NUCLEOTIDE SEQUENCE</scope>
    <source>
        <strain evidence="3">UCD 2041</strain>
    </source>
</reference>
<dbReference type="GO" id="GO:0019005">
    <property type="term" value="C:SCF ubiquitin ligase complex"/>
    <property type="evidence" value="ECO:0007669"/>
    <property type="project" value="TreeGrafter"/>
</dbReference>
<dbReference type="AlphaFoldDB" id="A0A871QZQ4"/>
<dbReference type="RefSeq" id="XP_041135616.1">
    <property type="nucleotide sequence ID" value="XM_041282840.1"/>
</dbReference>
<dbReference type="SUPFAM" id="SSF52047">
    <property type="entry name" value="RNI-like"/>
    <property type="match status" value="1"/>
</dbReference>
<evidence type="ECO:0000313" key="4">
    <source>
        <dbReference type="Proteomes" id="UP000663131"/>
    </source>
</evidence>
<dbReference type="SMART" id="SM00367">
    <property type="entry name" value="LRR_CC"/>
    <property type="match status" value="5"/>
</dbReference>